<proteinExistence type="predicted"/>
<evidence type="ECO:0000256" key="1">
    <source>
        <dbReference type="SAM" id="MobiDB-lite"/>
    </source>
</evidence>
<name>A0ABY7TUQ6_9SPHN</name>
<dbReference type="RefSeq" id="WP_273616795.1">
    <property type="nucleotide sequence ID" value="NZ_CP103868.1"/>
</dbReference>
<sequence>MAKKFMFIRLPAAGDLQPGSSLDPDCPAGQPAKQGKLSWNRHQAEKDVQGDIFAASFWYLDPFLPSFCVNGDLQYG</sequence>
<gene>
    <name evidence="2" type="ORF">PQ457_10325</name>
</gene>
<accession>A0ABY7TUQ6</accession>
<dbReference type="EMBL" id="CP117417">
    <property type="protein sequence ID" value="WCT76346.1"/>
    <property type="molecule type" value="Genomic_DNA"/>
</dbReference>
<protein>
    <submittedName>
        <fullName evidence="2">Uncharacterized protein</fullName>
    </submittedName>
</protein>
<reference evidence="2 3" key="1">
    <citation type="submission" date="2023-02" db="EMBL/GenBank/DDBJ databases">
        <title>Genome sequence of Novosphingobium humi KACC 19094.</title>
        <authorList>
            <person name="Kim S."/>
            <person name="Heo J."/>
            <person name="Kwon S.-W."/>
        </authorList>
    </citation>
    <scope>NUCLEOTIDE SEQUENCE [LARGE SCALE GENOMIC DNA]</scope>
    <source>
        <strain evidence="2 3">KACC 19094</strain>
    </source>
</reference>
<evidence type="ECO:0000313" key="3">
    <source>
        <dbReference type="Proteomes" id="UP001218231"/>
    </source>
</evidence>
<evidence type="ECO:0000313" key="2">
    <source>
        <dbReference type="EMBL" id="WCT76346.1"/>
    </source>
</evidence>
<organism evidence="2 3">
    <name type="scientific">Novosphingobium humi</name>
    <dbReference type="NCBI Taxonomy" id="2282397"/>
    <lineage>
        <taxon>Bacteria</taxon>
        <taxon>Pseudomonadati</taxon>
        <taxon>Pseudomonadota</taxon>
        <taxon>Alphaproteobacteria</taxon>
        <taxon>Sphingomonadales</taxon>
        <taxon>Sphingomonadaceae</taxon>
        <taxon>Novosphingobium</taxon>
    </lineage>
</organism>
<keyword evidence="3" id="KW-1185">Reference proteome</keyword>
<dbReference type="Proteomes" id="UP001218231">
    <property type="component" value="Chromosome"/>
</dbReference>
<feature type="region of interest" description="Disordered" evidence="1">
    <location>
        <begin position="15"/>
        <end position="37"/>
    </location>
</feature>